<dbReference type="Pfam" id="PF16074">
    <property type="entry name" value="PilW"/>
    <property type="match status" value="1"/>
</dbReference>
<protein>
    <recommendedName>
        <fullName evidence="3">Prepilin-type N-terminal cleavage/methylation domain-containing protein</fullName>
    </recommendedName>
</protein>
<evidence type="ECO:0000313" key="2">
    <source>
        <dbReference type="EMBL" id="HFC93249.1"/>
    </source>
</evidence>
<dbReference type="Proteomes" id="UP000885750">
    <property type="component" value="Unassembled WGS sequence"/>
</dbReference>
<keyword evidence="1" id="KW-1133">Transmembrane helix</keyword>
<dbReference type="Pfam" id="PF07963">
    <property type="entry name" value="N_methyl"/>
    <property type="match status" value="1"/>
</dbReference>
<reference evidence="2" key="1">
    <citation type="journal article" date="2020" name="mSystems">
        <title>Genome- and Community-Level Interaction Insights into Carbon Utilization and Element Cycling Functions of Hydrothermarchaeota in Hydrothermal Sediment.</title>
        <authorList>
            <person name="Zhou Z."/>
            <person name="Liu Y."/>
            <person name="Xu W."/>
            <person name="Pan J."/>
            <person name="Luo Z.H."/>
            <person name="Li M."/>
        </authorList>
    </citation>
    <scope>NUCLEOTIDE SEQUENCE [LARGE SCALE GENOMIC DNA]</scope>
    <source>
        <strain evidence="2">HyVt-493</strain>
    </source>
</reference>
<dbReference type="InterPro" id="IPR012902">
    <property type="entry name" value="N_methyl_site"/>
</dbReference>
<dbReference type="AlphaFoldDB" id="A0A7V2T4D2"/>
<feature type="transmembrane region" description="Helical" evidence="1">
    <location>
        <begin position="21"/>
        <end position="43"/>
    </location>
</feature>
<dbReference type="GO" id="GO:0043683">
    <property type="term" value="P:type IV pilus assembly"/>
    <property type="evidence" value="ECO:0007669"/>
    <property type="project" value="InterPro"/>
</dbReference>
<keyword evidence="1" id="KW-0812">Transmembrane</keyword>
<gene>
    <name evidence="2" type="ORF">ENJ51_10620</name>
</gene>
<dbReference type="PROSITE" id="PS00409">
    <property type="entry name" value="PROKAR_NTER_METHYL"/>
    <property type="match status" value="1"/>
</dbReference>
<dbReference type="EMBL" id="DRMS01000399">
    <property type="protein sequence ID" value="HFC93249.1"/>
    <property type="molecule type" value="Genomic_DNA"/>
</dbReference>
<dbReference type="InterPro" id="IPR032092">
    <property type="entry name" value="PilW"/>
</dbReference>
<keyword evidence="1" id="KW-0472">Membrane</keyword>
<accession>A0A7V2T4D2</accession>
<proteinExistence type="predicted"/>
<evidence type="ECO:0008006" key="3">
    <source>
        <dbReference type="Google" id="ProtNLM"/>
    </source>
</evidence>
<sequence length="303" mass="33391">MMRYLIKPPMKTNKYSKGLTLVEMMIAISLGMIIILGLTGVYLSSQESSRTRNSIGNMEANARIALSSLRQIIEHAGYPSIYNVPLEKPFHTLEDGVIDTNIKCRGGTEKLVKLIQPGSINNKYSIDDTSSNGGKDRIVIKYMADNSDDDEAKITRDCLGSDVLPECSADPDNGMYDSMKAIVYSAIYITTPTGRSALQCAGSRSTIPQPLAEDISAIQFLYGVNNGVATSYKTATAVEAAKEWESVISVQVAILVRSSGNVLKTKENRTFVLLDQSISRNDKRLYRVYSTTINLPNRNRRVL</sequence>
<name>A0A7V2T4D2_LEUMU</name>
<comment type="caution">
    <text evidence="2">The sequence shown here is derived from an EMBL/GenBank/DDBJ whole genome shotgun (WGS) entry which is preliminary data.</text>
</comment>
<organism evidence="2">
    <name type="scientific">Leucothrix mucor</name>
    <dbReference type="NCBI Taxonomy" id="45248"/>
    <lineage>
        <taxon>Bacteria</taxon>
        <taxon>Pseudomonadati</taxon>
        <taxon>Pseudomonadota</taxon>
        <taxon>Gammaproteobacteria</taxon>
        <taxon>Thiotrichales</taxon>
        <taxon>Thiotrichaceae</taxon>
        <taxon>Leucothrix</taxon>
    </lineage>
</organism>
<evidence type="ECO:0000256" key="1">
    <source>
        <dbReference type="SAM" id="Phobius"/>
    </source>
</evidence>